<dbReference type="PANTHER" id="PTHR33337">
    <property type="entry name" value="GFA DOMAIN-CONTAINING PROTEIN"/>
    <property type="match status" value="1"/>
</dbReference>
<reference evidence="6 7" key="1">
    <citation type="journal article" date="2012" name="J. Bacteriol.">
        <title>Genome Sequence of Nitratireductor pacificus Type Strain pht-3B.</title>
        <authorList>
            <person name="Lai Q."/>
            <person name="Li G."/>
            <person name="Shao Z."/>
        </authorList>
    </citation>
    <scope>NUCLEOTIDE SEQUENCE [LARGE SCALE GENOMIC DNA]</scope>
    <source>
        <strain evidence="7">pht-3B</strain>
    </source>
</reference>
<dbReference type="PANTHER" id="PTHR33337:SF40">
    <property type="entry name" value="CENP-V_GFA DOMAIN-CONTAINING PROTEIN-RELATED"/>
    <property type="match status" value="1"/>
</dbReference>
<gene>
    <name evidence="6" type="ORF">NA2_17911</name>
</gene>
<dbReference type="Gene3D" id="3.90.1590.10">
    <property type="entry name" value="glutathione-dependent formaldehyde- activating enzyme (gfa)"/>
    <property type="match status" value="1"/>
</dbReference>
<dbReference type="GO" id="GO:0046872">
    <property type="term" value="F:metal ion binding"/>
    <property type="evidence" value="ECO:0007669"/>
    <property type="project" value="UniProtKB-KW"/>
</dbReference>
<keyword evidence="7" id="KW-1185">Reference proteome</keyword>
<organism evidence="6 7">
    <name type="scientific">Nitratireductor pacificus pht-3B</name>
    <dbReference type="NCBI Taxonomy" id="391937"/>
    <lineage>
        <taxon>Bacteria</taxon>
        <taxon>Pseudomonadati</taxon>
        <taxon>Pseudomonadota</taxon>
        <taxon>Alphaproteobacteria</taxon>
        <taxon>Hyphomicrobiales</taxon>
        <taxon>Phyllobacteriaceae</taxon>
        <taxon>Nitratireductor</taxon>
    </lineage>
</organism>
<dbReference type="eggNOG" id="COG3791">
    <property type="taxonomic scope" value="Bacteria"/>
</dbReference>
<evidence type="ECO:0000313" key="7">
    <source>
        <dbReference type="Proteomes" id="UP000006786"/>
    </source>
</evidence>
<dbReference type="SUPFAM" id="SSF51316">
    <property type="entry name" value="Mss4-like"/>
    <property type="match status" value="1"/>
</dbReference>
<dbReference type="OrthoDB" id="9807246at2"/>
<dbReference type="GO" id="GO:0016846">
    <property type="term" value="F:carbon-sulfur lyase activity"/>
    <property type="evidence" value="ECO:0007669"/>
    <property type="project" value="InterPro"/>
</dbReference>
<dbReference type="Proteomes" id="UP000006786">
    <property type="component" value="Unassembled WGS sequence"/>
</dbReference>
<evidence type="ECO:0000313" key="6">
    <source>
        <dbReference type="EMBL" id="EKF17413.1"/>
    </source>
</evidence>
<dbReference type="STRING" id="391937.NA2_17911"/>
<dbReference type="RefSeq" id="WP_008598531.1">
    <property type="nucleotide sequence ID" value="NZ_AMRM01000024.1"/>
</dbReference>
<evidence type="ECO:0000256" key="3">
    <source>
        <dbReference type="ARBA" id="ARBA00022833"/>
    </source>
</evidence>
<sequence>MPEEKLRKAACSCRRIELVFSGEPRLVYACSCLECQRNTGSAFAYRAIYPESAIVSRKGEPNSWRRSGSSGQWMEQHFCATCGSLVFMRAETLVDALSVSVGCFEDPDFPAPARLSWAHRKHRWLALEGVPDAPSA</sequence>
<keyword evidence="4" id="KW-0456">Lyase</keyword>
<evidence type="ECO:0000256" key="1">
    <source>
        <dbReference type="ARBA" id="ARBA00005495"/>
    </source>
</evidence>
<evidence type="ECO:0000256" key="2">
    <source>
        <dbReference type="ARBA" id="ARBA00022723"/>
    </source>
</evidence>
<comment type="similarity">
    <text evidence="1">Belongs to the Gfa family.</text>
</comment>
<keyword evidence="2" id="KW-0479">Metal-binding</keyword>
<protein>
    <submittedName>
        <fullName evidence="6">Glutathione-dependent formaldehyde-activating protein</fullName>
    </submittedName>
</protein>
<dbReference type="AlphaFoldDB" id="K2MZG6"/>
<proteinExistence type="inferred from homology"/>
<dbReference type="InterPro" id="IPR011057">
    <property type="entry name" value="Mss4-like_sf"/>
</dbReference>
<comment type="caution">
    <text evidence="6">The sequence shown here is derived from an EMBL/GenBank/DDBJ whole genome shotgun (WGS) entry which is preliminary data.</text>
</comment>
<evidence type="ECO:0000259" key="5">
    <source>
        <dbReference type="PROSITE" id="PS51891"/>
    </source>
</evidence>
<dbReference type="PROSITE" id="PS51891">
    <property type="entry name" value="CENP_V_GFA"/>
    <property type="match status" value="1"/>
</dbReference>
<accession>K2MZG6</accession>
<keyword evidence="3" id="KW-0862">Zinc</keyword>
<dbReference type="InterPro" id="IPR006913">
    <property type="entry name" value="CENP-V/GFA"/>
</dbReference>
<dbReference type="EMBL" id="AMRM01000024">
    <property type="protein sequence ID" value="EKF17413.1"/>
    <property type="molecule type" value="Genomic_DNA"/>
</dbReference>
<dbReference type="PATRIC" id="fig|391937.3.peg.3681"/>
<feature type="domain" description="CENP-V/GFA" evidence="5">
    <location>
        <begin position="7"/>
        <end position="118"/>
    </location>
</feature>
<evidence type="ECO:0000256" key="4">
    <source>
        <dbReference type="ARBA" id="ARBA00023239"/>
    </source>
</evidence>
<name>K2MZG6_9HYPH</name>
<dbReference type="Pfam" id="PF04828">
    <property type="entry name" value="GFA"/>
    <property type="match status" value="1"/>
</dbReference>